<dbReference type="Gene3D" id="3.40.50.1820">
    <property type="entry name" value="alpha/beta hydrolase"/>
    <property type="match status" value="1"/>
</dbReference>
<keyword evidence="1" id="KW-0732">Signal</keyword>
<keyword evidence="4" id="KW-1185">Reference proteome</keyword>
<dbReference type="RefSeq" id="WP_085823675.1">
    <property type="nucleotide sequence ID" value="NZ_FWFP01000009.1"/>
</dbReference>
<evidence type="ECO:0000313" key="4">
    <source>
        <dbReference type="Proteomes" id="UP000193778"/>
    </source>
</evidence>
<dbReference type="OrthoDB" id="9765647at2"/>
<dbReference type="GO" id="GO:0052689">
    <property type="term" value="F:carboxylic ester hydrolase activity"/>
    <property type="evidence" value="ECO:0007669"/>
    <property type="project" value="TreeGrafter"/>
</dbReference>
<dbReference type="InterPro" id="IPR053145">
    <property type="entry name" value="AB_hydrolase_Est10"/>
</dbReference>
<dbReference type="AlphaFoldDB" id="A0A1X6ZXL5"/>
<evidence type="ECO:0000313" key="3">
    <source>
        <dbReference type="EMBL" id="SLN64129.1"/>
    </source>
</evidence>
<organism evidence="3 4">
    <name type="scientific">Ruegeria meonggei</name>
    <dbReference type="NCBI Taxonomy" id="1446476"/>
    <lineage>
        <taxon>Bacteria</taxon>
        <taxon>Pseudomonadati</taxon>
        <taxon>Pseudomonadota</taxon>
        <taxon>Alphaproteobacteria</taxon>
        <taxon>Rhodobacterales</taxon>
        <taxon>Roseobacteraceae</taxon>
        <taxon>Ruegeria</taxon>
    </lineage>
</organism>
<dbReference type="InterPro" id="IPR022742">
    <property type="entry name" value="Hydrolase_4"/>
</dbReference>
<evidence type="ECO:0000256" key="1">
    <source>
        <dbReference type="SAM" id="SignalP"/>
    </source>
</evidence>
<reference evidence="4" key="1">
    <citation type="submission" date="2017-03" db="EMBL/GenBank/DDBJ databases">
        <authorList>
            <person name="Rodrigo-Torres L."/>
            <person name="Arahal R.D."/>
            <person name="Lucena T."/>
        </authorList>
    </citation>
    <scope>NUCLEOTIDE SEQUENCE [LARGE SCALE GENOMIC DNA]</scope>
    <source>
        <strain evidence="4">CECT 8411</strain>
    </source>
</reference>
<feature type="domain" description="Serine aminopeptidase S33" evidence="2">
    <location>
        <begin position="56"/>
        <end position="305"/>
    </location>
</feature>
<dbReference type="Pfam" id="PF12146">
    <property type="entry name" value="Hydrolase_4"/>
    <property type="match status" value="1"/>
</dbReference>
<keyword evidence="3" id="KW-0378">Hydrolase</keyword>
<name>A0A1X6ZXL5_9RHOB</name>
<dbReference type="PANTHER" id="PTHR43265">
    <property type="entry name" value="ESTERASE ESTD"/>
    <property type="match status" value="1"/>
</dbReference>
<protein>
    <submittedName>
        <fullName evidence="3">Alpha/beta hydrolase family protein</fullName>
    </submittedName>
</protein>
<dbReference type="EMBL" id="FWFP01000009">
    <property type="protein sequence ID" value="SLN64129.1"/>
    <property type="molecule type" value="Genomic_DNA"/>
</dbReference>
<dbReference type="SUPFAM" id="SSF53474">
    <property type="entry name" value="alpha/beta-Hydrolases"/>
    <property type="match status" value="1"/>
</dbReference>
<accession>A0A1X6ZXL5</accession>
<evidence type="ECO:0000259" key="2">
    <source>
        <dbReference type="Pfam" id="PF12146"/>
    </source>
</evidence>
<feature type="chain" id="PRO_5013276331" evidence="1">
    <location>
        <begin position="31"/>
        <end position="350"/>
    </location>
</feature>
<sequence>MPTILYSLRAIGACIIVCLSALLSACSDTAAPERLDFQHSGNFLAGRLLLPETPGPHPAVLFVHGDGAVPWDAFGYYAPFMQALNKAGFAVYSWDKPGVGDSSGNWLKQSMQDRADELAAAAKMLQRDSRVRQNDIGLMGFSQAGWVMPRAIADQADYSFMIAVSGAINWIEQSEYMTRNRMRLEGASEVEVLTALNFDRQLVELMRKGAGYATYKTFMSGAPACCRDLMSEDRWTFVKRNFQSDAREDLKKVDVPVLALFGDKDLNVDFAQSASVYHKILSQTPGSNRVIILPDADHSLLPTEKERLVTAGPAFIRRLLAIELYGADAFAADAVDVSATWASNIIDPAP</sequence>
<proteinExistence type="predicted"/>
<dbReference type="Proteomes" id="UP000193778">
    <property type="component" value="Unassembled WGS sequence"/>
</dbReference>
<dbReference type="PANTHER" id="PTHR43265:SF1">
    <property type="entry name" value="ESTERASE ESTD"/>
    <property type="match status" value="1"/>
</dbReference>
<dbReference type="InterPro" id="IPR029058">
    <property type="entry name" value="AB_hydrolase_fold"/>
</dbReference>
<gene>
    <name evidence="3" type="ORF">RUM8411_03194</name>
</gene>
<feature type="signal peptide" evidence="1">
    <location>
        <begin position="1"/>
        <end position="30"/>
    </location>
</feature>